<comment type="caution">
    <text evidence="1">The sequence shown here is derived from an EMBL/GenBank/DDBJ whole genome shotgun (WGS) entry which is preliminary data.</text>
</comment>
<dbReference type="Proteomes" id="UP000233786">
    <property type="component" value="Unassembled WGS sequence"/>
</dbReference>
<gene>
    <name evidence="1" type="ORF">A8926_7926</name>
</gene>
<name>A0A2N3YA00_SACSN</name>
<evidence type="ECO:0000313" key="2">
    <source>
        <dbReference type="Proteomes" id="UP000233786"/>
    </source>
</evidence>
<evidence type="ECO:0000313" key="1">
    <source>
        <dbReference type="EMBL" id="PKW19738.1"/>
    </source>
</evidence>
<sequence length="335" mass="34559">MVSRQRGPGRKIAILVASLGFTIGLGVPAALAAGGDGVISGGGGDNPRADQLRLDRAWVAPGPLVFGAEPYEAVSSAAATAAAAAGCTISAQAATNLTLSTTWPEVAGSGEAPSPMTLSRYDAQTSLADPEKRAKGLFFNPGVGIWQLDSAGLGAGETAANAIDSVGTAKKMAPYMVNKYCAAINGGSTAASARAAAWKDWHACAAGACESIYHRLEADGVTKDDSVNRYGGAQPRTCTYEAAEYDCLHVDPSKAQGEDAWTSPDFGPAPVPEPFYVFTYAEGGKKYEVRYWLKAESGAVTDVSASRELGVNARTKLSWAEESSLCDTTTGTGNC</sequence>
<dbReference type="EMBL" id="PJNB01000001">
    <property type="protein sequence ID" value="PKW19738.1"/>
    <property type="molecule type" value="Genomic_DNA"/>
</dbReference>
<dbReference type="AlphaFoldDB" id="A0A2N3YA00"/>
<dbReference type="RefSeq" id="WP_010305383.1">
    <property type="nucleotide sequence ID" value="NZ_CP061007.1"/>
</dbReference>
<dbReference type="OrthoDB" id="2678967at2"/>
<keyword evidence="2" id="KW-1185">Reference proteome</keyword>
<reference evidence="1" key="1">
    <citation type="submission" date="2017-12" db="EMBL/GenBank/DDBJ databases">
        <title>Sequencing the genomes of 1000 Actinobacteria strains.</title>
        <authorList>
            <person name="Klenk H.-P."/>
        </authorList>
    </citation>
    <scope>NUCLEOTIDE SEQUENCE [LARGE SCALE GENOMIC DNA]</scope>
    <source>
        <strain evidence="1">DSM 44228</strain>
    </source>
</reference>
<dbReference type="STRING" id="994479.GCA_000194155_00228"/>
<proteinExistence type="predicted"/>
<accession>A0A2N3YA00</accession>
<organism evidence="1 2">
    <name type="scientific">Saccharopolyspora spinosa</name>
    <dbReference type="NCBI Taxonomy" id="60894"/>
    <lineage>
        <taxon>Bacteria</taxon>
        <taxon>Bacillati</taxon>
        <taxon>Actinomycetota</taxon>
        <taxon>Actinomycetes</taxon>
        <taxon>Pseudonocardiales</taxon>
        <taxon>Pseudonocardiaceae</taxon>
        <taxon>Saccharopolyspora</taxon>
    </lineage>
</organism>
<protein>
    <submittedName>
        <fullName evidence="1">Uncharacterized protein</fullName>
    </submittedName>
</protein>